<proteinExistence type="predicted"/>
<sequence>MGRRSSISRSPSRSRPRSSRARRRDSFSSRSSSGSPSRSDKSRKSQLKDQIKDKTTTTSGLKTSLVFLGSVAAATYAAHKYWPKGVTYGDKEDWELEKEIKKEKAKKNMERHGNGDYYDGPSRRADDRLPLPPPNTRRRDRDYERPRSTHGVLGIEGPPPRRRGTPELDEIIYVRRPSANRSQAERLSTMSQVSGSRTGDVRRAQYVEDNRTVHADRRSHATSHDERDFDYQNAQRYVATDPRPRRYSFDEPSDPRRSDRIIYTGRNDNYR</sequence>
<feature type="region of interest" description="Disordered" evidence="1">
    <location>
        <begin position="103"/>
        <end position="271"/>
    </location>
</feature>
<organism evidence="2 3">
    <name type="scientific">Pestalotiopsis fici (strain W106-1 / CGMCC3.15140)</name>
    <dbReference type="NCBI Taxonomy" id="1229662"/>
    <lineage>
        <taxon>Eukaryota</taxon>
        <taxon>Fungi</taxon>
        <taxon>Dikarya</taxon>
        <taxon>Ascomycota</taxon>
        <taxon>Pezizomycotina</taxon>
        <taxon>Sordariomycetes</taxon>
        <taxon>Xylariomycetidae</taxon>
        <taxon>Amphisphaeriales</taxon>
        <taxon>Sporocadaceae</taxon>
        <taxon>Pestalotiopsis</taxon>
    </lineage>
</organism>
<dbReference type="eggNOG" id="ENOG502TDCC">
    <property type="taxonomic scope" value="Eukaryota"/>
</dbReference>
<feature type="compositionally biased region" description="Polar residues" evidence="1">
    <location>
        <begin position="179"/>
        <end position="197"/>
    </location>
</feature>
<dbReference type="EMBL" id="KI912111">
    <property type="protein sequence ID" value="ETS83414.1"/>
    <property type="molecule type" value="Genomic_DNA"/>
</dbReference>
<feature type="compositionally biased region" description="Low complexity" evidence="1">
    <location>
        <begin position="28"/>
        <end position="37"/>
    </location>
</feature>
<gene>
    <name evidence="2" type="ORF">PFICI_05290</name>
</gene>
<feature type="compositionally biased region" description="Basic and acidic residues" evidence="1">
    <location>
        <begin position="242"/>
        <end position="260"/>
    </location>
</feature>
<dbReference type="STRING" id="1229662.W3XBL0"/>
<evidence type="ECO:0000313" key="3">
    <source>
        <dbReference type="Proteomes" id="UP000030651"/>
    </source>
</evidence>
<protein>
    <submittedName>
        <fullName evidence="2">Uncharacterized protein</fullName>
    </submittedName>
</protein>
<dbReference type="KEGG" id="pfy:PFICI_05290"/>
<evidence type="ECO:0000313" key="2">
    <source>
        <dbReference type="EMBL" id="ETS83414.1"/>
    </source>
</evidence>
<name>W3XBL0_PESFW</name>
<feature type="compositionally biased region" description="Low complexity" evidence="1">
    <location>
        <begin position="1"/>
        <end position="11"/>
    </location>
</feature>
<feature type="compositionally biased region" description="Basic and acidic residues" evidence="1">
    <location>
        <begin position="103"/>
        <end position="114"/>
    </location>
</feature>
<feature type="compositionally biased region" description="Basic and acidic residues" evidence="1">
    <location>
        <begin position="199"/>
        <end position="230"/>
    </location>
</feature>
<feature type="region of interest" description="Disordered" evidence="1">
    <location>
        <begin position="1"/>
        <end position="62"/>
    </location>
</feature>
<dbReference type="HOGENOM" id="CLU_1027144_0_0_1"/>
<dbReference type="OrthoDB" id="5237337at2759"/>
<dbReference type="InParanoid" id="W3XBL0"/>
<reference evidence="3" key="1">
    <citation type="journal article" date="2015" name="BMC Genomics">
        <title>Genomic and transcriptomic analysis of the endophytic fungus Pestalotiopsis fici reveals its lifestyle and high potential for synthesis of natural products.</title>
        <authorList>
            <person name="Wang X."/>
            <person name="Zhang X."/>
            <person name="Liu L."/>
            <person name="Xiang M."/>
            <person name="Wang W."/>
            <person name="Sun X."/>
            <person name="Che Y."/>
            <person name="Guo L."/>
            <person name="Liu G."/>
            <person name="Guo L."/>
            <person name="Wang C."/>
            <person name="Yin W.B."/>
            <person name="Stadler M."/>
            <person name="Zhang X."/>
            <person name="Liu X."/>
        </authorList>
    </citation>
    <scope>NUCLEOTIDE SEQUENCE [LARGE SCALE GENOMIC DNA]</scope>
    <source>
        <strain evidence="3">W106-1 / CGMCC3.15140</strain>
    </source>
</reference>
<dbReference type="GeneID" id="19270303"/>
<feature type="compositionally biased region" description="Basic and acidic residues" evidence="1">
    <location>
        <begin position="38"/>
        <end position="55"/>
    </location>
</feature>
<keyword evidence="3" id="KW-1185">Reference proteome</keyword>
<dbReference type="AlphaFoldDB" id="W3XBL0"/>
<dbReference type="Proteomes" id="UP000030651">
    <property type="component" value="Unassembled WGS sequence"/>
</dbReference>
<evidence type="ECO:0000256" key="1">
    <source>
        <dbReference type="SAM" id="MobiDB-lite"/>
    </source>
</evidence>
<accession>W3XBL0</accession>
<feature type="compositionally biased region" description="Basic residues" evidence="1">
    <location>
        <begin position="12"/>
        <end position="23"/>
    </location>
</feature>
<feature type="compositionally biased region" description="Basic and acidic residues" evidence="1">
    <location>
        <begin position="137"/>
        <end position="147"/>
    </location>
</feature>
<dbReference type="RefSeq" id="XP_007832062.1">
    <property type="nucleotide sequence ID" value="XM_007833871.1"/>
</dbReference>